<evidence type="ECO:0000256" key="3">
    <source>
        <dbReference type="SAM" id="MobiDB-lite"/>
    </source>
</evidence>
<reference evidence="6" key="1">
    <citation type="submission" date="2025-08" db="UniProtKB">
        <authorList>
            <consortium name="Ensembl"/>
        </authorList>
    </citation>
    <scope>IDENTIFICATION</scope>
</reference>
<dbReference type="PANTHER" id="PTHR22803">
    <property type="entry name" value="MANNOSE, PHOSPHOLIPASE, LECTIN RECEPTOR RELATED"/>
    <property type="match status" value="1"/>
</dbReference>
<feature type="domain" description="C-type lectin" evidence="5">
    <location>
        <begin position="185"/>
        <end position="309"/>
    </location>
</feature>
<keyword evidence="4" id="KW-0472">Membrane</keyword>
<dbReference type="GeneID" id="111663148"/>
<proteinExistence type="predicted"/>
<protein>
    <submittedName>
        <fullName evidence="6">C-type lectin domain family 4 member G-like</fullName>
    </submittedName>
</protein>
<evidence type="ECO:0000256" key="1">
    <source>
        <dbReference type="ARBA" id="ARBA00022734"/>
    </source>
</evidence>
<keyword evidence="4" id="KW-0812">Transmembrane</keyword>
<accession>A0A3B4Y7Z3</accession>
<dbReference type="InterPro" id="IPR033989">
    <property type="entry name" value="CD209-like_CTLD"/>
</dbReference>
<evidence type="ECO:0000313" key="7">
    <source>
        <dbReference type="Proteomes" id="UP000261360"/>
    </source>
</evidence>
<evidence type="ECO:0000313" key="6">
    <source>
        <dbReference type="Ensembl" id="ENSSLDP00000026970.1"/>
    </source>
</evidence>
<evidence type="ECO:0000259" key="5">
    <source>
        <dbReference type="PROSITE" id="PS50041"/>
    </source>
</evidence>
<dbReference type="GeneTree" id="ENSGT01030000234575"/>
<dbReference type="SUPFAM" id="SSF56436">
    <property type="entry name" value="C-type lectin-like"/>
    <property type="match status" value="1"/>
</dbReference>
<keyword evidence="2" id="KW-1015">Disulfide bond</keyword>
<sequence>MGTTLTSIMENSQSYSEHEEEMSFEQKVSQHFSTDGHRRYQRQAFGQGLFTKGGGSAFPPHRLVILSLGLLNAVLLIAAVVTGIYCAKAKNIQISYSANGPLVAEVNRLRNHSGIIRAKLEAHAALIKERASHLYLKEQVKQKKTISDGLQVQIETLLTERTKLKSNKTVLEGSCNRCQPRWIFLQSSCYFFSNSVHDNKKNWLDSRAHCISQGGELVVINNLAEQHLMSDNYRKVNSGNVWWQNGFWIGLREEVAEEKWVWVNNVTETETVYWRTGQPNRSGSQSGNCAALNYYSDTKRTWYNANCNELELNWICEMEPN</sequence>
<dbReference type="SMART" id="SM00034">
    <property type="entry name" value="CLECT"/>
    <property type="match status" value="1"/>
</dbReference>
<dbReference type="Pfam" id="PF00059">
    <property type="entry name" value="Lectin_C"/>
    <property type="match status" value="1"/>
</dbReference>
<dbReference type="KEGG" id="slal:111663148"/>
<keyword evidence="4" id="KW-1133">Transmembrane helix</keyword>
<dbReference type="InterPro" id="IPR016187">
    <property type="entry name" value="CTDL_fold"/>
</dbReference>
<dbReference type="InterPro" id="IPR018378">
    <property type="entry name" value="C-type_lectin_CS"/>
</dbReference>
<dbReference type="CDD" id="cd03590">
    <property type="entry name" value="CLECT_DC-SIGN_like"/>
    <property type="match status" value="1"/>
</dbReference>
<dbReference type="OrthoDB" id="538816at2759"/>
<feature type="region of interest" description="Disordered" evidence="3">
    <location>
        <begin position="1"/>
        <end position="21"/>
    </location>
</feature>
<feature type="compositionally biased region" description="Polar residues" evidence="3">
    <location>
        <begin position="1"/>
        <end position="15"/>
    </location>
</feature>
<dbReference type="GO" id="GO:0030246">
    <property type="term" value="F:carbohydrate binding"/>
    <property type="evidence" value="ECO:0007669"/>
    <property type="project" value="UniProtKB-KW"/>
</dbReference>
<dbReference type="InterPro" id="IPR016186">
    <property type="entry name" value="C-type_lectin-like/link_sf"/>
</dbReference>
<keyword evidence="1" id="KW-0430">Lectin</keyword>
<dbReference type="Gene3D" id="3.10.100.10">
    <property type="entry name" value="Mannose-Binding Protein A, subunit A"/>
    <property type="match status" value="1"/>
</dbReference>
<organism evidence="6 7">
    <name type="scientific">Seriola lalandi dorsalis</name>
    <dbReference type="NCBI Taxonomy" id="1841481"/>
    <lineage>
        <taxon>Eukaryota</taxon>
        <taxon>Metazoa</taxon>
        <taxon>Chordata</taxon>
        <taxon>Craniata</taxon>
        <taxon>Vertebrata</taxon>
        <taxon>Euteleostomi</taxon>
        <taxon>Actinopterygii</taxon>
        <taxon>Neopterygii</taxon>
        <taxon>Teleostei</taxon>
        <taxon>Neoteleostei</taxon>
        <taxon>Acanthomorphata</taxon>
        <taxon>Carangaria</taxon>
        <taxon>Carangiformes</taxon>
        <taxon>Carangidae</taxon>
        <taxon>Seriola</taxon>
    </lineage>
</organism>
<keyword evidence="7" id="KW-1185">Reference proteome</keyword>
<dbReference type="PROSITE" id="PS00615">
    <property type="entry name" value="C_TYPE_LECTIN_1"/>
    <property type="match status" value="1"/>
</dbReference>
<dbReference type="PROSITE" id="PS50041">
    <property type="entry name" value="C_TYPE_LECTIN_2"/>
    <property type="match status" value="1"/>
</dbReference>
<feature type="transmembrane region" description="Helical" evidence="4">
    <location>
        <begin position="63"/>
        <end position="87"/>
    </location>
</feature>
<dbReference type="InterPro" id="IPR050111">
    <property type="entry name" value="C-type_lectin/snaclec_domain"/>
</dbReference>
<dbReference type="Proteomes" id="UP000261360">
    <property type="component" value="Unplaced"/>
</dbReference>
<name>A0A3B4Y7Z3_SERLL</name>
<reference evidence="6" key="2">
    <citation type="submission" date="2025-09" db="UniProtKB">
        <authorList>
            <consortium name="Ensembl"/>
        </authorList>
    </citation>
    <scope>IDENTIFICATION</scope>
</reference>
<evidence type="ECO:0000256" key="4">
    <source>
        <dbReference type="SAM" id="Phobius"/>
    </source>
</evidence>
<dbReference type="AlphaFoldDB" id="A0A3B4Y7Z3"/>
<dbReference type="STRING" id="1841481.ENSSLDP00000026970"/>
<dbReference type="RefSeq" id="XP_023272996.1">
    <property type="nucleotide sequence ID" value="XM_023417228.1"/>
</dbReference>
<evidence type="ECO:0000256" key="2">
    <source>
        <dbReference type="ARBA" id="ARBA00023157"/>
    </source>
</evidence>
<dbReference type="Ensembl" id="ENSSLDT00000027805.1">
    <property type="protein sequence ID" value="ENSSLDP00000026970.1"/>
    <property type="gene ID" value="ENSSLDG00000020965.1"/>
</dbReference>
<dbReference type="InterPro" id="IPR001304">
    <property type="entry name" value="C-type_lectin-like"/>
</dbReference>